<dbReference type="Proteomes" id="UP000467201">
    <property type="component" value="Chromosome"/>
</dbReference>
<keyword evidence="3" id="KW-1185">Reference proteome</keyword>
<reference evidence="2 3" key="1">
    <citation type="submission" date="2016-01" db="EMBL/GenBank/DDBJ databases">
        <title>The new phylogeny of the genus Mycobacterium.</title>
        <authorList>
            <person name="Tarcisio F."/>
            <person name="Conor M."/>
            <person name="Antonella G."/>
            <person name="Elisabetta G."/>
            <person name="Giulia F.S."/>
            <person name="Sara T."/>
            <person name="Anna F."/>
            <person name="Clotilde B."/>
            <person name="Roberto B."/>
            <person name="Veronica D.S."/>
            <person name="Fabio R."/>
            <person name="Monica P."/>
            <person name="Olivier J."/>
            <person name="Enrico T."/>
            <person name="Nicola S."/>
        </authorList>
    </citation>
    <scope>NUCLEOTIDE SEQUENCE [LARGE SCALE GENOMIC DNA]</scope>
    <source>
        <strain evidence="2 3">DSM 44339</strain>
    </source>
</reference>
<proteinExistence type="predicted"/>
<reference evidence="1 4" key="2">
    <citation type="journal article" date="2019" name="Emerg. Microbes Infect.">
        <title>Comprehensive subspecies identification of 175 nontuberculous mycobacteria species based on 7547 genomic profiles.</title>
        <authorList>
            <person name="Matsumoto Y."/>
            <person name="Kinjo T."/>
            <person name="Motooka D."/>
            <person name="Nabeya D."/>
            <person name="Jung N."/>
            <person name="Uechi K."/>
            <person name="Horii T."/>
            <person name="Iida T."/>
            <person name="Fujita J."/>
            <person name="Nakamura S."/>
        </authorList>
    </citation>
    <scope>NUCLEOTIDE SEQUENCE [LARGE SCALE GENOMIC DNA]</scope>
    <source>
        <strain evidence="1 4">JCM 12405</strain>
    </source>
</reference>
<dbReference type="EMBL" id="AP022605">
    <property type="protein sequence ID" value="BBZ06165.1"/>
    <property type="molecule type" value="Genomic_DNA"/>
</dbReference>
<organism evidence="2 3">
    <name type="scientific">Mycolicibacterium doricum</name>
    <dbReference type="NCBI Taxonomy" id="126673"/>
    <lineage>
        <taxon>Bacteria</taxon>
        <taxon>Bacillati</taxon>
        <taxon>Actinomycetota</taxon>
        <taxon>Actinomycetes</taxon>
        <taxon>Mycobacteriales</taxon>
        <taxon>Mycobacteriaceae</taxon>
        <taxon>Mycolicibacterium</taxon>
    </lineage>
</organism>
<evidence type="ECO:0000313" key="2">
    <source>
        <dbReference type="EMBL" id="ORV35264.1"/>
    </source>
</evidence>
<dbReference type="AlphaFoldDB" id="A0A1X1SWF6"/>
<dbReference type="KEGG" id="mdr:MDOR_03340"/>
<protein>
    <submittedName>
        <fullName evidence="2">Uncharacterized protein</fullName>
    </submittedName>
</protein>
<sequence>METFAEVDGGFFKHTVAASTATTKPRSETTITAHEGFLYLNQFLHPNQTALQLRRLNRNQLFDTL</sequence>
<gene>
    <name evidence="2" type="ORF">AWC01_00785</name>
    <name evidence="1" type="ORF">MDOR_03340</name>
</gene>
<dbReference type="Proteomes" id="UP000193564">
    <property type="component" value="Unassembled WGS sequence"/>
</dbReference>
<evidence type="ECO:0000313" key="4">
    <source>
        <dbReference type="Proteomes" id="UP000467201"/>
    </source>
</evidence>
<dbReference type="EMBL" id="LQOS01000073">
    <property type="protein sequence ID" value="ORV35264.1"/>
    <property type="molecule type" value="Genomic_DNA"/>
</dbReference>
<evidence type="ECO:0000313" key="3">
    <source>
        <dbReference type="Proteomes" id="UP000193564"/>
    </source>
</evidence>
<name>A0A1X1SWF6_9MYCO</name>
<evidence type="ECO:0000313" key="1">
    <source>
        <dbReference type="EMBL" id="BBZ06165.1"/>
    </source>
</evidence>
<accession>A0A1X1SWF6</accession>
<reference evidence="1" key="3">
    <citation type="submission" date="2020-02" db="EMBL/GenBank/DDBJ databases">
        <authorList>
            <person name="Matsumoto Y."/>
            <person name="Motooka D."/>
            <person name="Nakamura S."/>
        </authorList>
    </citation>
    <scope>NUCLEOTIDE SEQUENCE</scope>
    <source>
        <strain evidence="1">JCM 12405</strain>
    </source>
</reference>